<protein>
    <submittedName>
        <fullName evidence="1">11011_t:CDS:1</fullName>
    </submittedName>
</protein>
<sequence>LANFTKNLGDNHSITTQHFKDFSPEQISLVCHKRACSYEYIDSHNRFLETELLTIHEFHGQLSRKIT</sequence>
<reference evidence="1" key="1">
    <citation type="submission" date="2022-08" db="EMBL/GenBank/DDBJ databases">
        <authorList>
            <person name="Kallberg Y."/>
            <person name="Tangrot J."/>
            <person name="Rosling A."/>
        </authorList>
    </citation>
    <scope>NUCLEOTIDE SEQUENCE</scope>
    <source>
        <strain evidence="1">Wild A</strain>
    </source>
</reference>
<organism evidence="1 2">
    <name type="scientific">Funneliformis geosporum</name>
    <dbReference type="NCBI Taxonomy" id="1117311"/>
    <lineage>
        <taxon>Eukaryota</taxon>
        <taxon>Fungi</taxon>
        <taxon>Fungi incertae sedis</taxon>
        <taxon>Mucoromycota</taxon>
        <taxon>Glomeromycotina</taxon>
        <taxon>Glomeromycetes</taxon>
        <taxon>Glomerales</taxon>
        <taxon>Glomeraceae</taxon>
        <taxon>Funneliformis</taxon>
    </lineage>
</organism>
<proteinExistence type="predicted"/>
<feature type="non-terminal residue" evidence="1">
    <location>
        <position position="1"/>
    </location>
</feature>
<comment type="caution">
    <text evidence="1">The sequence shown here is derived from an EMBL/GenBank/DDBJ whole genome shotgun (WGS) entry which is preliminary data.</text>
</comment>
<evidence type="ECO:0000313" key="1">
    <source>
        <dbReference type="EMBL" id="CAI2189782.1"/>
    </source>
</evidence>
<keyword evidence="2" id="KW-1185">Reference proteome</keyword>
<accession>A0A9W4T1R8</accession>
<dbReference type="EMBL" id="CAMKVN010006046">
    <property type="protein sequence ID" value="CAI2189782.1"/>
    <property type="molecule type" value="Genomic_DNA"/>
</dbReference>
<evidence type="ECO:0000313" key="2">
    <source>
        <dbReference type="Proteomes" id="UP001153678"/>
    </source>
</evidence>
<name>A0A9W4T1R8_9GLOM</name>
<dbReference type="Proteomes" id="UP001153678">
    <property type="component" value="Unassembled WGS sequence"/>
</dbReference>
<dbReference type="OrthoDB" id="2364639at2759"/>
<dbReference type="AlphaFoldDB" id="A0A9W4T1R8"/>
<gene>
    <name evidence="1" type="ORF">FWILDA_LOCUS14250</name>
</gene>